<dbReference type="GO" id="GO:0005886">
    <property type="term" value="C:plasma membrane"/>
    <property type="evidence" value="ECO:0007669"/>
    <property type="project" value="UniProtKB-SubCell"/>
</dbReference>
<dbReference type="EMBL" id="JAHHHW010000028">
    <property type="protein sequence ID" value="MBW4430726.1"/>
    <property type="molecule type" value="Genomic_DNA"/>
</dbReference>
<comment type="subcellular location">
    <subcellularLocation>
        <location evidence="1">Cell inner membrane</location>
        <topology evidence="1">Peripheral membrane protein</topology>
    </subcellularLocation>
</comment>
<reference evidence="7" key="2">
    <citation type="journal article" date="2022" name="Microbiol. Resour. Announc.">
        <title>Metagenome Sequencing to Explore Phylogenomics of Terrestrial Cyanobacteria.</title>
        <authorList>
            <person name="Ward R.D."/>
            <person name="Stajich J.E."/>
            <person name="Johansen J.R."/>
            <person name="Huntemann M."/>
            <person name="Clum A."/>
            <person name="Foster B."/>
            <person name="Foster B."/>
            <person name="Roux S."/>
            <person name="Palaniappan K."/>
            <person name="Varghese N."/>
            <person name="Mukherjee S."/>
            <person name="Reddy T.B.K."/>
            <person name="Daum C."/>
            <person name="Copeland A."/>
            <person name="Chen I.A."/>
            <person name="Ivanova N.N."/>
            <person name="Kyrpides N.C."/>
            <person name="Shapiro N."/>
            <person name="Eloe-Fadrosh E.A."/>
            <person name="Pietrasiak N."/>
        </authorList>
    </citation>
    <scope>NUCLEOTIDE SEQUENCE</scope>
    <source>
        <strain evidence="7">HA4357-MV3</strain>
    </source>
</reference>
<dbReference type="GO" id="GO:0005524">
    <property type="term" value="F:ATP binding"/>
    <property type="evidence" value="ECO:0007669"/>
    <property type="project" value="UniProtKB-KW"/>
</dbReference>
<organism evidence="7 8">
    <name type="scientific">Pelatocladus maniniholoensis HA4357-MV3</name>
    <dbReference type="NCBI Taxonomy" id="1117104"/>
    <lineage>
        <taxon>Bacteria</taxon>
        <taxon>Bacillati</taxon>
        <taxon>Cyanobacteriota</taxon>
        <taxon>Cyanophyceae</taxon>
        <taxon>Nostocales</taxon>
        <taxon>Nostocaceae</taxon>
        <taxon>Pelatocladus</taxon>
    </lineage>
</organism>
<evidence type="ECO:0000313" key="8">
    <source>
        <dbReference type="Proteomes" id="UP000813215"/>
    </source>
</evidence>
<dbReference type="CDD" id="cd03293">
    <property type="entry name" value="ABC_NrtD_SsuB_transporters"/>
    <property type="match status" value="1"/>
</dbReference>
<keyword evidence="5 7" id="KW-0067">ATP-binding</keyword>
<dbReference type="InterPro" id="IPR050166">
    <property type="entry name" value="ABC_transporter_ATP-bind"/>
</dbReference>
<evidence type="ECO:0000256" key="1">
    <source>
        <dbReference type="ARBA" id="ARBA00004417"/>
    </source>
</evidence>
<keyword evidence="3" id="KW-0813">Transport</keyword>
<keyword evidence="4" id="KW-0547">Nucleotide-binding</keyword>
<gene>
    <name evidence="7" type="ORF">KME28_02960</name>
</gene>
<dbReference type="InterPro" id="IPR027417">
    <property type="entry name" value="P-loop_NTPase"/>
</dbReference>
<sequence>MSLHTPKILLEHVAITFGKRLVVQDISLALQEHDLLCIVGPSGCGKTTLLRAVAGLMPLSRGRILLDGAAITRPTSRIAMIFQHFGLFPWKTVRANIEYGLSVQGRRDENGIAMRLLEVMGLAEFAQCYPYELSGGMQQRVGIARALAVQPEVLLLDEPFSAVDAITREMLQGELIRLWEDPQRRQTTAILVTHDLDEAILLGDRIVVLGSTGQLCLDLNVPIPRPRTPQNLRFHAAYPQLRNQIWEALHGSGNVPYQIKNYPTIS</sequence>
<evidence type="ECO:0000256" key="4">
    <source>
        <dbReference type="ARBA" id="ARBA00022741"/>
    </source>
</evidence>
<protein>
    <submittedName>
        <fullName evidence="7">ABC transporter ATP-binding protein</fullName>
    </submittedName>
</protein>
<dbReference type="AlphaFoldDB" id="A0A9E3H534"/>
<dbReference type="PROSITE" id="PS50893">
    <property type="entry name" value="ABC_TRANSPORTER_2"/>
    <property type="match status" value="1"/>
</dbReference>
<name>A0A9E3H534_9NOST</name>
<dbReference type="Pfam" id="PF00005">
    <property type="entry name" value="ABC_tran"/>
    <property type="match status" value="1"/>
</dbReference>
<evidence type="ECO:0000256" key="5">
    <source>
        <dbReference type="ARBA" id="ARBA00022840"/>
    </source>
</evidence>
<dbReference type="PANTHER" id="PTHR42788">
    <property type="entry name" value="TAURINE IMPORT ATP-BINDING PROTEIN-RELATED"/>
    <property type="match status" value="1"/>
</dbReference>
<feature type="domain" description="ABC transporter" evidence="6">
    <location>
        <begin position="8"/>
        <end position="236"/>
    </location>
</feature>
<comment type="similarity">
    <text evidence="2">Belongs to the ABC transporter superfamily. Nitrate/nitrite/cyanate uptake transporter (NitT) (TC 3.A.1.16) family.</text>
</comment>
<dbReference type="InterPro" id="IPR003593">
    <property type="entry name" value="AAA+_ATPase"/>
</dbReference>
<evidence type="ECO:0000256" key="3">
    <source>
        <dbReference type="ARBA" id="ARBA00022448"/>
    </source>
</evidence>
<comment type="caution">
    <text evidence="7">The sequence shown here is derived from an EMBL/GenBank/DDBJ whole genome shotgun (WGS) entry which is preliminary data.</text>
</comment>
<dbReference type="SMART" id="SM00382">
    <property type="entry name" value="AAA"/>
    <property type="match status" value="1"/>
</dbReference>
<dbReference type="GO" id="GO:0016887">
    <property type="term" value="F:ATP hydrolysis activity"/>
    <property type="evidence" value="ECO:0007669"/>
    <property type="project" value="InterPro"/>
</dbReference>
<dbReference type="PROSITE" id="PS00211">
    <property type="entry name" value="ABC_TRANSPORTER_1"/>
    <property type="match status" value="1"/>
</dbReference>
<evidence type="ECO:0000313" key="7">
    <source>
        <dbReference type="EMBL" id="MBW4430726.1"/>
    </source>
</evidence>
<evidence type="ECO:0000256" key="2">
    <source>
        <dbReference type="ARBA" id="ARBA00009440"/>
    </source>
</evidence>
<evidence type="ECO:0000259" key="6">
    <source>
        <dbReference type="PROSITE" id="PS50893"/>
    </source>
</evidence>
<dbReference type="SUPFAM" id="SSF52540">
    <property type="entry name" value="P-loop containing nucleoside triphosphate hydrolases"/>
    <property type="match status" value="1"/>
</dbReference>
<dbReference type="PANTHER" id="PTHR42788:SF13">
    <property type="entry name" value="ALIPHATIC SULFONATES IMPORT ATP-BINDING PROTEIN SSUB"/>
    <property type="match status" value="1"/>
</dbReference>
<dbReference type="InterPro" id="IPR017871">
    <property type="entry name" value="ABC_transporter-like_CS"/>
</dbReference>
<dbReference type="Proteomes" id="UP000813215">
    <property type="component" value="Unassembled WGS sequence"/>
</dbReference>
<dbReference type="InterPro" id="IPR003439">
    <property type="entry name" value="ABC_transporter-like_ATP-bd"/>
</dbReference>
<accession>A0A9E3H534</accession>
<proteinExistence type="inferred from homology"/>
<dbReference type="Gene3D" id="3.40.50.300">
    <property type="entry name" value="P-loop containing nucleotide triphosphate hydrolases"/>
    <property type="match status" value="1"/>
</dbReference>
<reference evidence="7" key="1">
    <citation type="submission" date="2021-05" db="EMBL/GenBank/DDBJ databases">
        <authorList>
            <person name="Pietrasiak N."/>
            <person name="Ward R."/>
            <person name="Stajich J.E."/>
            <person name="Kurbessoian T."/>
        </authorList>
    </citation>
    <scope>NUCLEOTIDE SEQUENCE</scope>
    <source>
        <strain evidence="7">HA4357-MV3</strain>
    </source>
</reference>